<reference evidence="8 9" key="1">
    <citation type="submission" date="2017-01" db="EMBL/GenBank/DDBJ databases">
        <title>Complete Genome Sequence of Paenalcaligenes hominis, Isolated from a paraplegic Patient with neurogenic bladder.</title>
        <authorList>
            <person name="Mukhopadhyay R."/>
            <person name="Joaquin J."/>
            <person name="Hogue R."/>
            <person name="Kilaru A."/>
            <person name="Jospin G."/>
            <person name="Mars K."/>
            <person name="Eisen J.A."/>
            <person name="Chaturvedi V."/>
        </authorList>
    </citation>
    <scope>NUCLEOTIDE SEQUENCE [LARGE SCALE GENOMIC DNA]</scope>
    <source>
        <strain evidence="8 9">15S00501</strain>
    </source>
</reference>
<evidence type="ECO:0000256" key="2">
    <source>
        <dbReference type="ARBA" id="ARBA00022481"/>
    </source>
</evidence>
<gene>
    <name evidence="8" type="ORF">PAEH1_00335</name>
</gene>
<proteinExistence type="inferred from homology"/>
<dbReference type="GO" id="GO:0005886">
    <property type="term" value="C:plasma membrane"/>
    <property type="evidence" value="ECO:0007669"/>
    <property type="project" value="TreeGrafter"/>
</dbReference>
<evidence type="ECO:0000256" key="1">
    <source>
        <dbReference type="ARBA" id="ARBA00004370"/>
    </source>
</evidence>
<evidence type="ECO:0000256" key="5">
    <source>
        <dbReference type="SAM" id="Phobius"/>
    </source>
</evidence>
<dbReference type="InterPro" id="IPR004089">
    <property type="entry name" value="MCPsignal_dom"/>
</dbReference>
<dbReference type="Proteomes" id="UP000189369">
    <property type="component" value="Chromosome"/>
</dbReference>
<dbReference type="InterPro" id="IPR035965">
    <property type="entry name" value="PAS-like_dom_sf"/>
</dbReference>
<dbReference type="InterPro" id="IPR004090">
    <property type="entry name" value="Chemotax_Me-accpt_rcpt"/>
</dbReference>
<dbReference type="CDD" id="cd00130">
    <property type="entry name" value="PAS"/>
    <property type="match status" value="1"/>
</dbReference>
<comment type="subcellular location">
    <subcellularLocation>
        <location evidence="1">Membrane</location>
    </subcellularLocation>
</comment>
<feature type="domain" description="Methyl-accepting transducer" evidence="6">
    <location>
        <begin position="285"/>
        <end position="514"/>
    </location>
</feature>
<protein>
    <submittedName>
        <fullName evidence="8">Chemotaxis protein</fullName>
    </submittedName>
</protein>
<feature type="domain" description="PAS" evidence="7">
    <location>
        <begin position="25"/>
        <end position="76"/>
    </location>
</feature>
<keyword evidence="2" id="KW-0488">Methylation</keyword>
<dbReference type="STRING" id="643674.PAEH1_00335"/>
<dbReference type="Gene3D" id="3.30.450.20">
    <property type="entry name" value="PAS domain"/>
    <property type="match status" value="1"/>
</dbReference>
<evidence type="ECO:0000313" key="9">
    <source>
        <dbReference type="Proteomes" id="UP000189369"/>
    </source>
</evidence>
<dbReference type="CDD" id="cd11386">
    <property type="entry name" value="MCP_signal"/>
    <property type="match status" value="1"/>
</dbReference>
<dbReference type="SUPFAM" id="SSF58104">
    <property type="entry name" value="Methyl-accepting chemotaxis protein (MCP) signaling domain"/>
    <property type="match status" value="1"/>
</dbReference>
<dbReference type="InterPro" id="IPR001610">
    <property type="entry name" value="PAC"/>
</dbReference>
<dbReference type="GO" id="GO:0006935">
    <property type="term" value="P:chemotaxis"/>
    <property type="evidence" value="ECO:0007669"/>
    <property type="project" value="InterPro"/>
</dbReference>
<dbReference type="GO" id="GO:0004888">
    <property type="term" value="F:transmembrane signaling receptor activity"/>
    <property type="evidence" value="ECO:0007669"/>
    <property type="project" value="InterPro"/>
</dbReference>
<dbReference type="InterPro" id="IPR000014">
    <property type="entry name" value="PAS"/>
</dbReference>
<dbReference type="FunFam" id="1.10.287.950:FF:000001">
    <property type="entry name" value="Methyl-accepting chemotaxis sensory transducer"/>
    <property type="match status" value="1"/>
</dbReference>
<dbReference type="PANTHER" id="PTHR43531:SF14">
    <property type="entry name" value="METHYL-ACCEPTING CHEMOTAXIS PROTEIN I-RELATED"/>
    <property type="match status" value="1"/>
</dbReference>
<keyword evidence="4" id="KW-0807">Transducer</keyword>
<name>A0A1U9JXA1_9BURK</name>
<dbReference type="PRINTS" id="PR00260">
    <property type="entry name" value="CHEMTRNSDUCR"/>
</dbReference>
<keyword evidence="5" id="KW-0472">Membrane</keyword>
<dbReference type="GO" id="GO:0007165">
    <property type="term" value="P:signal transduction"/>
    <property type="evidence" value="ECO:0007669"/>
    <property type="project" value="UniProtKB-KW"/>
</dbReference>
<dbReference type="SMART" id="SM00086">
    <property type="entry name" value="PAC"/>
    <property type="match status" value="1"/>
</dbReference>
<dbReference type="PANTHER" id="PTHR43531">
    <property type="entry name" value="PROTEIN ICFG"/>
    <property type="match status" value="1"/>
</dbReference>
<dbReference type="Pfam" id="PF00015">
    <property type="entry name" value="MCPsignal"/>
    <property type="match status" value="1"/>
</dbReference>
<dbReference type="InterPro" id="IPR013655">
    <property type="entry name" value="PAS_fold_3"/>
</dbReference>
<dbReference type="NCBIfam" id="TIGR00229">
    <property type="entry name" value="sensory_box"/>
    <property type="match status" value="1"/>
</dbReference>
<dbReference type="PROSITE" id="PS50112">
    <property type="entry name" value="PAS"/>
    <property type="match status" value="1"/>
</dbReference>
<dbReference type="KEGG" id="phn:PAEH1_00335"/>
<keyword evidence="5" id="KW-0812">Transmembrane</keyword>
<dbReference type="SMART" id="SM00091">
    <property type="entry name" value="PAS"/>
    <property type="match status" value="1"/>
</dbReference>
<dbReference type="EMBL" id="CP019697">
    <property type="protein sequence ID" value="AQS50376.1"/>
    <property type="molecule type" value="Genomic_DNA"/>
</dbReference>
<dbReference type="SUPFAM" id="SSF55785">
    <property type="entry name" value="PYP-like sensor domain (PAS domain)"/>
    <property type="match status" value="1"/>
</dbReference>
<evidence type="ECO:0000313" key="8">
    <source>
        <dbReference type="EMBL" id="AQS50376.1"/>
    </source>
</evidence>
<dbReference type="OrthoDB" id="9806477at2"/>
<evidence type="ECO:0000256" key="4">
    <source>
        <dbReference type="PROSITE-ProRule" id="PRU00284"/>
    </source>
</evidence>
<sequence>MRKNYPVHDTEIKVLPDQYLISKTDLKGRITYANPAFIEISGFTHDELIGKAHNIVRHPDMPAEAFADLWQTLQDGKPWLGLVKNRRKDGGFYWVQALVSPIIENEQITGYSSVRVRPTDQQVINASNAYDKLNKNTLHGYTLQHEQLVRTGWRKHLARLGAPFQPTITAATFRLVLLSLLSIAFCFYLAFFNNSLVTSGGAYWLMGIIAALAISISVLGWRLVRQATAPLINASHVAQQIAAGNLMVDTDRLENQHRGHSQKLFFILSIMRKGLSAIAGDTHQGIQASLHVAHHLHQSNQLLATRTQDQAVFLEQTAASMEELTTTVQQNADNAQEASRLAERSKHTAQQGGQVVNELVTTMQDIHHRSKQIADIINVIDGIAFQTNILALNAAVESARAGEAGRGFAVVAGEVRSLAQRSAQAANEIKTLIDASVERVAAGARQAEHAGTTMHDVVTAVDQVNQIIHDIASASTEQATGLQQMHRAMEQMDGVTQQNNQLVGELGRTVEQLSAHAQSLDQAIRVLNTRATHTAPPQQTTERLLG</sequence>
<dbReference type="Pfam" id="PF08447">
    <property type="entry name" value="PAS_3"/>
    <property type="match status" value="1"/>
</dbReference>
<comment type="similarity">
    <text evidence="3">Belongs to the methyl-accepting chemotaxis (MCP) protein family.</text>
</comment>
<dbReference type="PROSITE" id="PS50111">
    <property type="entry name" value="CHEMOTAXIS_TRANSDUC_2"/>
    <property type="match status" value="1"/>
</dbReference>
<dbReference type="AlphaFoldDB" id="A0A1U9JXA1"/>
<evidence type="ECO:0000259" key="7">
    <source>
        <dbReference type="PROSITE" id="PS50112"/>
    </source>
</evidence>
<dbReference type="SMART" id="SM00283">
    <property type="entry name" value="MA"/>
    <property type="match status" value="1"/>
</dbReference>
<keyword evidence="5" id="KW-1133">Transmembrane helix</keyword>
<accession>A0A1U9JXA1</accession>
<organism evidence="8 9">
    <name type="scientific">Paenalcaligenes hominis</name>
    <dbReference type="NCBI Taxonomy" id="643674"/>
    <lineage>
        <taxon>Bacteria</taxon>
        <taxon>Pseudomonadati</taxon>
        <taxon>Pseudomonadota</taxon>
        <taxon>Betaproteobacteria</taxon>
        <taxon>Burkholderiales</taxon>
        <taxon>Alcaligenaceae</taxon>
        <taxon>Paenalcaligenes</taxon>
    </lineage>
</organism>
<dbReference type="Gene3D" id="1.10.287.950">
    <property type="entry name" value="Methyl-accepting chemotaxis protein"/>
    <property type="match status" value="1"/>
</dbReference>
<feature type="transmembrane region" description="Helical" evidence="5">
    <location>
        <begin position="171"/>
        <end position="191"/>
    </location>
</feature>
<feature type="transmembrane region" description="Helical" evidence="5">
    <location>
        <begin position="203"/>
        <end position="224"/>
    </location>
</feature>
<evidence type="ECO:0000259" key="6">
    <source>
        <dbReference type="PROSITE" id="PS50111"/>
    </source>
</evidence>
<dbReference type="InterPro" id="IPR051310">
    <property type="entry name" value="MCP_chemotaxis"/>
</dbReference>
<evidence type="ECO:0000256" key="3">
    <source>
        <dbReference type="ARBA" id="ARBA00029447"/>
    </source>
</evidence>